<dbReference type="PANTHER" id="PTHR36437:SF2">
    <property type="entry name" value="GLYOXALASE_BLEOMYCIN RESISTANCE PROTEIN_DIOXYGENASE"/>
    <property type="match status" value="1"/>
</dbReference>
<dbReference type="SUPFAM" id="SSF54593">
    <property type="entry name" value="Glyoxalase/Bleomycin resistance protein/Dihydroxybiphenyl dioxygenase"/>
    <property type="match status" value="1"/>
</dbReference>
<protein>
    <recommendedName>
        <fullName evidence="1">VOC domain-containing protein</fullName>
    </recommendedName>
</protein>
<reference evidence="3" key="1">
    <citation type="submission" date="2016-10" db="EMBL/GenBank/DDBJ databases">
        <authorList>
            <person name="Varghese N."/>
            <person name="Submissions S."/>
        </authorList>
    </citation>
    <scope>NUCLEOTIDE SEQUENCE [LARGE SCALE GENOMIC DNA]</scope>
    <source>
        <strain evidence="3">DSM 19110</strain>
    </source>
</reference>
<dbReference type="PANTHER" id="PTHR36437">
    <property type="entry name" value="GLYOXALASE/BLEOMYCIN RESISTANCE PROTEIN/DIOXYGENASE"/>
    <property type="match status" value="1"/>
</dbReference>
<organism evidence="2 3">
    <name type="scientific">Pedobacter steynii</name>
    <dbReference type="NCBI Taxonomy" id="430522"/>
    <lineage>
        <taxon>Bacteria</taxon>
        <taxon>Pseudomonadati</taxon>
        <taxon>Bacteroidota</taxon>
        <taxon>Sphingobacteriia</taxon>
        <taxon>Sphingobacteriales</taxon>
        <taxon>Sphingobacteriaceae</taxon>
        <taxon>Pedobacter</taxon>
    </lineage>
</organism>
<name>A0A1G9NY59_9SPHI</name>
<dbReference type="Pfam" id="PF00903">
    <property type="entry name" value="Glyoxalase"/>
    <property type="match status" value="1"/>
</dbReference>
<dbReference type="Proteomes" id="UP000183200">
    <property type="component" value="Unassembled WGS sequence"/>
</dbReference>
<dbReference type="InterPro" id="IPR029068">
    <property type="entry name" value="Glyas_Bleomycin-R_OHBP_Dase"/>
</dbReference>
<dbReference type="EMBL" id="FNGY01000002">
    <property type="protein sequence ID" value="SDL90957.1"/>
    <property type="molecule type" value="Genomic_DNA"/>
</dbReference>
<dbReference type="Gene3D" id="3.10.180.10">
    <property type="entry name" value="2,3-Dihydroxybiphenyl 1,2-Dioxygenase, domain 1"/>
    <property type="match status" value="1"/>
</dbReference>
<dbReference type="AlphaFoldDB" id="A0A1G9NY59"/>
<proteinExistence type="predicted"/>
<evidence type="ECO:0000313" key="2">
    <source>
        <dbReference type="EMBL" id="SDL90957.1"/>
    </source>
</evidence>
<dbReference type="RefSeq" id="WP_074605334.1">
    <property type="nucleotide sequence ID" value="NZ_FNGY01000002.1"/>
</dbReference>
<sequence>MKNYLGRMIVLVNDYEAAAKFYEKNFGFHRLFDTTSPEGERYLHLGTKGENVLGIWLMLATGEEQQQKVGHQTGGAPLMVIYTSDIIELYQQLIVNKVLISKKPMLGDSFRFLHCQDLYGNEIVVVELN</sequence>
<keyword evidence="3" id="KW-1185">Reference proteome</keyword>
<feature type="domain" description="VOC" evidence="1">
    <location>
        <begin position="4"/>
        <end position="128"/>
    </location>
</feature>
<gene>
    <name evidence="2" type="ORF">SAMN05421820_102466</name>
</gene>
<evidence type="ECO:0000259" key="1">
    <source>
        <dbReference type="PROSITE" id="PS51819"/>
    </source>
</evidence>
<evidence type="ECO:0000313" key="3">
    <source>
        <dbReference type="Proteomes" id="UP000183200"/>
    </source>
</evidence>
<dbReference type="PROSITE" id="PS51819">
    <property type="entry name" value="VOC"/>
    <property type="match status" value="1"/>
</dbReference>
<dbReference type="InterPro" id="IPR004360">
    <property type="entry name" value="Glyas_Fos-R_dOase_dom"/>
</dbReference>
<dbReference type="InterPro" id="IPR037523">
    <property type="entry name" value="VOC_core"/>
</dbReference>
<accession>A0A1G9NY59</accession>